<dbReference type="Gene3D" id="1.10.238.10">
    <property type="entry name" value="EF-hand"/>
    <property type="match status" value="2"/>
</dbReference>
<evidence type="ECO:0000256" key="2">
    <source>
        <dbReference type="ARBA" id="ARBA00022737"/>
    </source>
</evidence>
<evidence type="ECO:0000313" key="6">
    <source>
        <dbReference type="EMBL" id="KAI9551413.1"/>
    </source>
</evidence>
<dbReference type="PROSITE" id="PS00018">
    <property type="entry name" value="EF_HAND_1"/>
    <property type="match status" value="2"/>
</dbReference>
<keyword evidence="3" id="KW-0106">Calcium</keyword>
<dbReference type="InterPro" id="IPR011992">
    <property type="entry name" value="EF-hand-dom_pair"/>
</dbReference>
<dbReference type="SMART" id="SM00054">
    <property type="entry name" value="EFh"/>
    <property type="match status" value="3"/>
</dbReference>
<keyword evidence="1" id="KW-0479">Metal-binding</keyword>
<organism evidence="6 7">
    <name type="scientific">Daphnia sinensis</name>
    <dbReference type="NCBI Taxonomy" id="1820382"/>
    <lineage>
        <taxon>Eukaryota</taxon>
        <taxon>Metazoa</taxon>
        <taxon>Ecdysozoa</taxon>
        <taxon>Arthropoda</taxon>
        <taxon>Crustacea</taxon>
        <taxon>Branchiopoda</taxon>
        <taxon>Diplostraca</taxon>
        <taxon>Cladocera</taxon>
        <taxon>Anomopoda</taxon>
        <taxon>Daphniidae</taxon>
        <taxon>Daphnia</taxon>
        <taxon>Daphnia similis group</taxon>
    </lineage>
</organism>
<keyword evidence="4" id="KW-0460">Magnesium</keyword>
<dbReference type="InterPro" id="IPR018247">
    <property type="entry name" value="EF_Hand_1_Ca_BS"/>
</dbReference>
<accession>A0AAD5PN00</accession>
<evidence type="ECO:0000256" key="4">
    <source>
        <dbReference type="ARBA" id="ARBA00022842"/>
    </source>
</evidence>
<dbReference type="GO" id="GO:0055074">
    <property type="term" value="P:calcium ion homeostasis"/>
    <property type="evidence" value="ECO:0007669"/>
    <property type="project" value="TreeGrafter"/>
</dbReference>
<dbReference type="PANTHER" id="PTHR45791:SF6">
    <property type="entry name" value="CALCIUM AND INTEGRIN BINDING FAMILY MEMBER 2"/>
    <property type="match status" value="1"/>
</dbReference>
<evidence type="ECO:0000256" key="3">
    <source>
        <dbReference type="ARBA" id="ARBA00022837"/>
    </source>
</evidence>
<keyword evidence="7" id="KW-1185">Reference proteome</keyword>
<feature type="domain" description="EF-hand" evidence="5">
    <location>
        <begin position="171"/>
        <end position="206"/>
    </location>
</feature>
<dbReference type="AlphaFoldDB" id="A0AAD5PN00"/>
<gene>
    <name evidence="6" type="ORF">GHT06_021746</name>
</gene>
<feature type="domain" description="EF-hand" evidence="5">
    <location>
        <begin position="134"/>
        <end position="169"/>
    </location>
</feature>
<feature type="domain" description="EF-hand" evidence="5">
    <location>
        <begin position="214"/>
        <end position="249"/>
    </location>
</feature>
<dbReference type="CDD" id="cd00051">
    <property type="entry name" value="EFh"/>
    <property type="match status" value="1"/>
</dbReference>
<protein>
    <recommendedName>
        <fullName evidence="5">EF-hand domain-containing protein</fullName>
    </recommendedName>
</protein>
<evidence type="ECO:0000256" key="1">
    <source>
        <dbReference type="ARBA" id="ARBA00022723"/>
    </source>
</evidence>
<dbReference type="InterPro" id="IPR051433">
    <property type="entry name" value="CIBP"/>
</dbReference>
<evidence type="ECO:0000259" key="5">
    <source>
        <dbReference type="PROSITE" id="PS50222"/>
    </source>
</evidence>
<dbReference type="SUPFAM" id="SSF47473">
    <property type="entry name" value="EF-hand"/>
    <property type="match status" value="1"/>
</dbReference>
<evidence type="ECO:0000313" key="7">
    <source>
        <dbReference type="Proteomes" id="UP000820818"/>
    </source>
</evidence>
<reference evidence="6 7" key="1">
    <citation type="submission" date="2022-05" db="EMBL/GenBank/DDBJ databases">
        <title>A multi-omics perspective on studying reproductive biology in Daphnia sinensis.</title>
        <authorList>
            <person name="Jia J."/>
        </authorList>
    </citation>
    <scope>NUCLEOTIDE SEQUENCE [LARGE SCALE GENOMIC DNA]</scope>
    <source>
        <strain evidence="6 7">WSL</strain>
    </source>
</reference>
<dbReference type="GO" id="GO:0000287">
    <property type="term" value="F:magnesium ion binding"/>
    <property type="evidence" value="ECO:0007669"/>
    <property type="project" value="TreeGrafter"/>
</dbReference>
<dbReference type="InterPro" id="IPR002048">
    <property type="entry name" value="EF_hand_dom"/>
</dbReference>
<sequence length="257" mass="29224">MRKKQSKEFIDVVAASRECWVSVSGAFCVLWLHRRGISFTSGIQASCSAGFKFSFEIVPLYTSGLVMGNKVATFSEQQLEDYQDTTFFSRKEILRVHRRFRELQPELVPRTMSMEATRDLRLPKSLINTLPELKENPFRDRILKVFSSNGSGDLSFDDFLDLLSVFSEHAPRELKLHYAFRIYDMDGDGVIGPSDLKAVIGRLCQHERGLTPAEIDAVVEQILDEADVDCDGHLTAMEFSHVVARAPDFVQTFHIRI</sequence>
<dbReference type="FunFam" id="1.10.238.10:FF:000079">
    <property type="entry name" value="Calcium and integrin-binding family member 2"/>
    <property type="match status" value="1"/>
</dbReference>
<dbReference type="EMBL" id="WJBH02000010">
    <property type="protein sequence ID" value="KAI9551413.1"/>
    <property type="molecule type" value="Genomic_DNA"/>
</dbReference>
<dbReference type="Pfam" id="PF13499">
    <property type="entry name" value="EF-hand_7"/>
    <property type="match status" value="1"/>
</dbReference>
<keyword evidence="2" id="KW-0677">Repeat</keyword>
<dbReference type="GO" id="GO:0005509">
    <property type="term" value="F:calcium ion binding"/>
    <property type="evidence" value="ECO:0007669"/>
    <property type="project" value="InterPro"/>
</dbReference>
<comment type="caution">
    <text evidence="6">The sequence shown here is derived from an EMBL/GenBank/DDBJ whole genome shotgun (WGS) entry which is preliminary data.</text>
</comment>
<dbReference type="Proteomes" id="UP000820818">
    <property type="component" value="Linkage Group LG10"/>
</dbReference>
<dbReference type="PROSITE" id="PS50222">
    <property type="entry name" value="EF_HAND_2"/>
    <property type="match status" value="3"/>
</dbReference>
<proteinExistence type="predicted"/>
<name>A0AAD5PN00_9CRUS</name>
<dbReference type="PANTHER" id="PTHR45791">
    <property type="entry name" value="CALCIUM AND INTEGRIN BINDING FAMILY MEMBER 2"/>
    <property type="match status" value="1"/>
</dbReference>